<accession>A0A2V3ICP0</accession>
<name>A0A2V3ICP0_9FLOR</name>
<organism evidence="1 2">
    <name type="scientific">Gracilariopsis chorda</name>
    <dbReference type="NCBI Taxonomy" id="448386"/>
    <lineage>
        <taxon>Eukaryota</taxon>
        <taxon>Rhodophyta</taxon>
        <taxon>Florideophyceae</taxon>
        <taxon>Rhodymeniophycidae</taxon>
        <taxon>Gracilariales</taxon>
        <taxon>Gracilariaceae</taxon>
        <taxon>Gracilariopsis</taxon>
    </lineage>
</organism>
<dbReference type="InterPro" id="IPR016024">
    <property type="entry name" value="ARM-type_fold"/>
</dbReference>
<reference evidence="1 2" key="1">
    <citation type="journal article" date="2018" name="Mol. Biol. Evol.">
        <title>Analysis of the draft genome of the red seaweed Gracilariopsis chorda provides insights into genome size evolution in Rhodophyta.</title>
        <authorList>
            <person name="Lee J."/>
            <person name="Yang E.C."/>
            <person name="Graf L."/>
            <person name="Yang J.H."/>
            <person name="Qiu H."/>
            <person name="Zel Zion U."/>
            <person name="Chan C.X."/>
            <person name="Stephens T.G."/>
            <person name="Weber A.P.M."/>
            <person name="Boo G.H."/>
            <person name="Boo S.M."/>
            <person name="Kim K.M."/>
            <person name="Shin Y."/>
            <person name="Jung M."/>
            <person name="Lee S.J."/>
            <person name="Yim H.S."/>
            <person name="Lee J.H."/>
            <person name="Bhattacharya D."/>
            <person name="Yoon H.S."/>
        </authorList>
    </citation>
    <scope>NUCLEOTIDE SEQUENCE [LARGE SCALE GENOMIC DNA]</scope>
    <source>
        <strain evidence="1 2">SKKU-2015</strain>
        <tissue evidence="1">Whole body</tissue>
    </source>
</reference>
<dbReference type="EMBL" id="NBIV01000426">
    <property type="protein sequence ID" value="PXF39831.1"/>
    <property type="molecule type" value="Genomic_DNA"/>
</dbReference>
<comment type="caution">
    <text evidence="1">The sequence shown here is derived from an EMBL/GenBank/DDBJ whole genome shotgun (WGS) entry which is preliminary data.</text>
</comment>
<dbReference type="SUPFAM" id="SSF48371">
    <property type="entry name" value="ARM repeat"/>
    <property type="match status" value="2"/>
</dbReference>
<sequence length="1338" mass="151012">MPAPEQEQPFSYAKAARLLQTARGSTDEKLRTARDLLKRKLIPHPAPLILSHIFYVLKNSPKEPDDQFSKYWALLHDTLHEAIRTSEYVPEFPDTLLRHAAEHIVQPSCTEAVAKAMTILLNFPLPQSLQDFGILLRNITSLLPLHPDLHVLALSVLKVYGQIQRQEQDHKKMISICLPLLEPFLSSSILRRPAEPVLTHAFFAQPNLSRDDIIVYMSKSVDEHLPETTHFLLNAYADTERRRTQELEENRRAISMRSKSGSSKRSRPLSELHHVQRFFRDLVSALAQNLVHEQSLSVPRINALRALFETSASLDLYRTQFRRPFVHSGGEETQERRPSIWTTSMVKLSVDTVDSILPTLLQSCCHRDHTDARGQVFHELLELYATSRAVPRFFNHFIKPDCSLLGMYQSIFLHDDLRKSLAITVFRLPKGQAEHCIKTIAVGNMKSDDAQSVAFLSAIIMENSRDDKSQLIQVVCNEVVRKIASLEECRSIRCASLFLLSSLLFAVVKANVTPDDDAFQVLLKCGIMQAACGFPFGIDDITDFQRKFVEKMEEEDLDPIEKYCCIRLLSVLVHVDVQQNVVQEDHAFIRRLIELLFTFVDALVPPEGREQLVPNPFFEGSKFDEIVPLVVGMMDVIELTFQGYRTPHGFLRFLRFLVNKYPTVPDLWSDILEKKVVQDAFPKIIQGVLNKEKKDARANISLLATFKLILHTPSGYMPESEEKRIEKCVRRMYSDLSDNEERTEALNVLLKIGKCNPIKLKPIIEESVAYSLNSSILTKLSERAAETARVSSKSDRRSQLNDVVRLAEYVLEKWTKTSTELEVVLGFVRNVEAAMCRSFSDSSIIAMALVRLAEVLKKSCHACKASLLSKKDASIPHALRIVSLLLAVWGHLVQDSDPDDPEHNEAIQACVAFLVETMQHALLLSVNKVITKDKEGKYDEVFASSRDLLLSSCQYMPRRTDRFSCDTKRGFAISRHLAHALYFLYDRSAALRTIGVEMLSAMCTFESEEVISTIGSTIMKAFDDELSYLICKSAESLQDARKMEGALDTLCRVQGNVLAAGAALSGSRSTSEQQTLVLNERNEFSHFVSARNRRDLSGIRLSRELSAQIVVKLMEMLERLIGFLEMLYQNFERAKSMSRKEAEELEHIAWSSVLVGLDACETTVARRAPHRLDNNSIQEVLQSLAVVVAFTHDNGKRFVGSEEQMVTKTMRICRYILHVHGNVGRWTCMGLVRRAVEGAAKKGGSGETGAVVGDVLREFVECSSGREIVGAVLADCCDRIGRGCSAEFRRGLFGGVVSLMKALDDEDARRVLCGMSANGQEVLRQAREVYVEERYRGK</sequence>
<protein>
    <submittedName>
        <fullName evidence="1">Uncharacterized protein</fullName>
    </submittedName>
</protein>
<evidence type="ECO:0000313" key="1">
    <source>
        <dbReference type="EMBL" id="PXF39831.1"/>
    </source>
</evidence>
<keyword evidence="2" id="KW-1185">Reference proteome</keyword>
<gene>
    <name evidence="1" type="ORF">BWQ96_10459</name>
</gene>
<proteinExistence type="predicted"/>
<dbReference type="Proteomes" id="UP000247409">
    <property type="component" value="Unassembled WGS sequence"/>
</dbReference>
<evidence type="ECO:0000313" key="2">
    <source>
        <dbReference type="Proteomes" id="UP000247409"/>
    </source>
</evidence>